<dbReference type="AlphaFoldDB" id="A0A132AKW3"/>
<gene>
    <name evidence="1" type="ORF">QR98_0097850</name>
</gene>
<comment type="caution">
    <text evidence="1">The sequence shown here is derived from an EMBL/GenBank/DDBJ whole genome shotgun (WGS) entry which is preliminary data.</text>
</comment>
<proteinExistence type="predicted"/>
<accession>A0A132AKW3</accession>
<dbReference type="EMBL" id="JXLN01016681">
    <property type="protein sequence ID" value="KPM11215.1"/>
    <property type="molecule type" value="Genomic_DNA"/>
</dbReference>
<evidence type="ECO:0000313" key="2">
    <source>
        <dbReference type="Proteomes" id="UP000616769"/>
    </source>
</evidence>
<reference evidence="1 2" key="1">
    <citation type="journal article" date="2015" name="Parasit. Vectors">
        <title>Draft genome of the scabies mite.</title>
        <authorList>
            <person name="Rider S.D.Jr."/>
            <person name="Morgan M.S."/>
            <person name="Arlian L.G."/>
        </authorList>
    </citation>
    <scope>NUCLEOTIDE SEQUENCE [LARGE SCALE GENOMIC DNA]</scope>
    <source>
        <strain evidence="1">Arlian Lab</strain>
    </source>
</reference>
<sequence length="40" mass="4498">MVIGIEIEIGIGSEDDDDDDDGQRFTLKHLNVIVIHLHPK</sequence>
<organism evidence="1 2">
    <name type="scientific">Sarcoptes scabiei</name>
    <name type="common">Itch mite</name>
    <name type="synonym">Acarus scabiei</name>
    <dbReference type="NCBI Taxonomy" id="52283"/>
    <lineage>
        <taxon>Eukaryota</taxon>
        <taxon>Metazoa</taxon>
        <taxon>Ecdysozoa</taxon>
        <taxon>Arthropoda</taxon>
        <taxon>Chelicerata</taxon>
        <taxon>Arachnida</taxon>
        <taxon>Acari</taxon>
        <taxon>Acariformes</taxon>
        <taxon>Sarcoptiformes</taxon>
        <taxon>Astigmata</taxon>
        <taxon>Psoroptidia</taxon>
        <taxon>Sarcoptoidea</taxon>
        <taxon>Sarcoptidae</taxon>
        <taxon>Sarcoptinae</taxon>
        <taxon>Sarcoptes</taxon>
    </lineage>
</organism>
<name>A0A132AKW3_SARSC</name>
<protein>
    <submittedName>
        <fullName evidence="1">Uncharacterized protein</fullName>
    </submittedName>
</protein>
<dbReference type="Proteomes" id="UP000616769">
    <property type="component" value="Unassembled WGS sequence"/>
</dbReference>
<evidence type="ECO:0000313" key="1">
    <source>
        <dbReference type="EMBL" id="KPM11215.1"/>
    </source>
</evidence>
<dbReference type="VEuPathDB" id="VectorBase:SSCA003993"/>